<dbReference type="KEGG" id="maw:19250273"/>
<dbReference type="InParanoid" id="E9E7W4"/>
<dbReference type="AlphaFoldDB" id="E9E7W4"/>
<proteinExistence type="predicted"/>
<dbReference type="PANTHER" id="PTHR38886">
    <property type="entry name" value="SESA DOMAIN-CONTAINING PROTEIN"/>
    <property type="match status" value="1"/>
</dbReference>
<sequence length="460" mass="52064">MEFSLTLGSVGEIIAVSQIILELRHSLGTSAESARQYKELRDELDSFVRILMQVIATYEQYEPSPWLDSVEKEIKLAIHDCAGVVRGALERFVPKYNQSLQPGGSGRMLRDVFKKVEWVFAEKKNLDKLHNKLRTYSDRIALLVAIAGRQSARVDNRTVLERIEKVSQLLANHEKTLTDMHEEQVRLCLDISNRLVMMERDSHTILPWVKMTYETVGEIKEMVGNVTRLVASMQSLASDSLLFRTLDPTREKPVLLEDPLGHIVEIPMDWIHDWSGFQALLEHRFQKLNGYQLVVERKYSLEDSCTGKDITFDAPWSSSFRRGMKVNMSMIISTTVFRSAPSPTNPACPRCLTEADVGNNASICCANKECGMWFRVIQQAAPNLAAQNGAADILGTRPTARMQEEIIRQFQRVRVMQSVTVRRFAGWWQCVRNGPCGPGEVVLTLHSVTVLRVGGRSRAT</sequence>
<gene>
    <name evidence="2" type="ORF">MAC_05962</name>
</gene>
<dbReference type="eggNOG" id="ENOG502T48P">
    <property type="taxonomic scope" value="Eukaryota"/>
</dbReference>
<dbReference type="GeneID" id="19250273"/>
<dbReference type="Proteomes" id="UP000002499">
    <property type="component" value="Unassembled WGS sequence"/>
</dbReference>
<feature type="domain" description="Ubiquitin-like" evidence="1">
    <location>
        <begin position="250"/>
        <end position="332"/>
    </location>
</feature>
<dbReference type="PANTHER" id="PTHR38886:SF1">
    <property type="entry name" value="NACHT-NTPASE AND P-LOOP NTPASES N-TERMINAL DOMAIN-CONTAINING PROTEIN"/>
    <property type="match status" value="1"/>
</dbReference>
<name>E9E7W4_METAQ</name>
<dbReference type="EMBL" id="GL698518">
    <property type="protein sequence ID" value="EFY87971.1"/>
    <property type="molecule type" value="Genomic_DNA"/>
</dbReference>
<accession>E9E7W4</accession>
<dbReference type="HOGENOM" id="CLU_594581_0_0_1"/>
<evidence type="ECO:0000313" key="2">
    <source>
        <dbReference type="EMBL" id="EFY87971.1"/>
    </source>
</evidence>
<organism evidence="3">
    <name type="scientific">Metarhizium acridum (strain CQMa 102)</name>
    <dbReference type="NCBI Taxonomy" id="655827"/>
    <lineage>
        <taxon>Eukaryota</taxon>
        <taxon>Fungi</taxon>
        <taxon>Dikarya</taxon>
        <taxon>Ascomycota</taxon>
        <taxon>Pezizomycotina</taxon>
        <taxon>Sordariomycetes</taxon>
        <taxon>Hypocreomycetidae</taxon>
        <taxon>Hypocreales</taxon>
        <taxon>Clavicipitaceae</taxon>
        <taxon>Metarhizium</taxon>
    </lineage>
</organism>
<evidence type="ECO:0000259" key="1">
    <source>
        <dbReference type="Pfam" id="PF22893"/>
    </source>
</evidence>
<dbReference type="OrthoDB" id="4940237at2759"/>
<protein>
    <recommendedName>
        <fullName evidence="1">Ubiquitin-like domain-containing protein</fullName>
    </recommendedName>
</protein>
<evidence type="ECO:0000313" key="3">
    <source>
        <dbReference type="Proteomes" id="UP000002499"/>
    </source>
</evidence>
<keyword evidence="3" id="KW-1185">Reference proteome</keyword>
<dbReference type="InterPro" id="IPR054464">
    <property type="entry name" value="ULD_fung"/>
</dbReference>
<reference evidence="2 3" key="1">
    <citation type="journal article" date="2011" name="PLoS Genet.">
        <title>Genome sequencing and comparative transcriptomics of the model entomopathogenic fungi Metarhizium anisopliae and M. acridum.</title>
        <authorList>
            <person name="Gao Q."/>
            <person name="Jin K."/>
            <person name="Ying S.H."/>
            <person name="Zhang Y."/>
            <person name="Xiao G."/>
            <person name="Shang Y."/>
            <person name="Duan Z."/>
            <person name="Hu X."/>
            <person name="Xie X.Q."/>
            <person name="Zhou G."/>
            <person name="Peng G."/>
            <person name="Luo Z."/>
            <person name="Huang W."/>
            <person name="Wang B."/>
            <person name="Fang W."/>
            <person name="Wang S."/>
            <person name="Zhong Y."/>
            <person name="Ma L.J."/>
            <person name="St Leger R.J."/>
            <person name="Zhao G.P."/>
            <person name="Pei Y."/>
            <person name="Feng M.G."/>
            <person name="Xia Y."/>
            <person name="Wang C."/>
        </authorList>
    </citation>
    <scope>NUCLEOTIDE SEQUENCE [LARGE SCALE GENOMIC DNA]</scope>
    <source>
        <strain evidence="2 3">CQMa 102</strain>
    </source>
</reference>
<dbReference type="Pfam" id="PF22893">
    <property type="entry name" value="ULD_2"/>
    <property type="match status" value="1"/>
</dbReference>
<dbReference type="OMA" id="FHVEFIN"/>